<accession>A0A175YD28</accession>
<dbReference type="AlphaFoldDB" id="A0A175YD28"/>
<organism evidence="1 2">
    <name type="scientific">Daucus carota subsp. sativus</name>
    <name type="common">Carrot</name>
    <dbReference type="NCBI Taxonomy" id="79200"/>
    <lineage>
        <taxon>Eukaryota</taxon>
        <taxon>Viridiplantae</taxon>
        <taxon>Streptophyta</taxon>
        <taxon>Embryophyta</taxon>
        <taxon>Tracheophyta</taxon>
        <taxon>Spermatophyta</taxon>
        <taxon>Magnoliopsida</taxon>
        <taxon>eudicotyledons</taxon>
        <taxon>Gunneridae</taxon>
        <taxon>Pentapetalae</taxon>
        <taxon>asterids</taxon>
        <taxon>campanulids</taxon>
        <taxon>Apiales</taxon>
        <taxon>Apiaceae</taxon>
        <taxon>Apioideae</taxon>
        <taxon>Scandiceae</taxon>
        <taxon>Daucinae</taxon>
        <taxon>Daucus</taxon>
        <taxon>Daucus sect. Daucus</taxon>
    </lineage>
</organism>
<protein>
    <submittedName>
        <fullName evidence="1">Uncharacterized protein</fullName>
    </submittedName>
</protein>
<sequence length="425" mass="47643">MSMNHSRNFHNFIELVERGSGRIRETLDYFVGCLGPWFYRNYEEIRIWCEKNAAVCLAFIFQLAIVVINSFLLGDEVVVPRWKASWVAGMSIFAIIFLILKIFVEIKRFKLTRWNNKEIWVFITTHVLQFLIPLLYLLLAYAYLTGLDTSSHHMESNWKVIASGIKACINVIGSLLSLIGAIYYWTPDDHQSIAFPANVGNSTVVDEDVLQAVVPVDADNQLISYAKVEVLVQRDEENKPVRVESPHVAYTDSEVVKMPMDRPFEAANSEVLVQRNVNRVVAHVSQAAVQSNVKNQPTADANLDMVIQGSVENRPGADVLENQPCTVRDVENQPSTVGSVENQPCTVGSVENQPSRIVNLEVAVKRDRADRHFENASEVVEQRNVDNEAVAYANLLAVVHIHVENPPVAYANSEVVMKDKPGGSV</sequence>
<evidence type="ECO:0000313" key="1">
    <source>
        <dbReference type="EMBL" id="WOH13973.1"/>
    </source>
</evidence>
<evidence type="ECO:0000313" key="2">
    <source>
        <dbReference type="Proteomes" id="UP000077755"/>
    </source>
</evidence>
<keyword evidence="2" id="KW-1185">Reference proteome</keyword>
<reference evidence="1" key="2">
    <citation type="submission" date="2022-03" db="EMBL/GenBank/DDBJ databases">
        <title>Draft title - Genomic analysis of global carrot germplasm unveils the trajectory of domestication and the origin of high carotenoid orange carrot.</title>
        <authorList>
            <person name="Iorizzo M."/>
            <person name="Ellison S."/>
            <person name="Senalik D."/>
            <person name="Macko-Podgorni A."/>
            <person name="Grzebelus D."/>
            <person name="Bostan H."/>
            <person name="Rolling W."/>
            <person name="Curaba J."/>
            <person name="Simon P."/>
        </authorList>
    </citation>
    <scope>NUCLEOTIDE SEQUENCE</scope>
    <source>
        <tissue evidence="1">Leaf</tissue>
    </source>
</reference>
<dbReference type="EMBL" id="CP093351">
    <property type="protein sequence ID" value="WOH13973.1"/>
    <property type="molecule type" value="Genomic_DNA"/>
</dbReference>
<reference evidence="1" key="1">
    <citation type="journal article" date="2016" name="Nat. Genet.">
        <title>A high-quality carrot genome assembly provides new insights into carotenoid accumulation and asterid genome evolution.</title>
        <authorList>
            <person name="Iorizzo M."/>
            <person name="Ellison S."/>
            <person name="Senalik D."/>
            <person name="Zeng P."/>
            <person name="Satapoomin P."/>
            <person name="Huang J."/>
            <person name="Bowman M."/>
            <person name="Iovene M."/>
            <person name="Sanseverino W."/>
            <person name="Cavagnaro P."/>
            <person name="Yildiz M."/>
            <person name="Macko-Podgorni A."/>
            <person name="Moranska E."/>
            <person name="Grzebelus E."/>
            <person name="Grzebelus D."/>
            <person name="Ashrafi H."/>
            <person name="Zheng Z."/>
            <person name="Cheng S."/>
            <person name="Spooner D."/>
            <person name="Van Deynze A."/>
            <person name="Simon P."/>
        </authorList>
    </citation>
    <scope>NUCLEOTIDE SEQUENCE</scope>
    <source>
        <tissue evidence="1">Leaf</tissue>
    </source>
</reference>
<dbReference type="KEGG" id="dcr:108200715"/>
<name>A0A175YD28_DAUCS</name>
<proteinExistence type="predicted"/>
<dbReference type="Proteomes" id="UP000077755">
    <property type="component" value="Chromosome 9"/>
</dbReference>
<dbReference type="Gramene" id="KZM81519">
    <property type="protein sequence ID" value="KZM81519"/>
    <property type="gene ID" value="DCAR_029132"/>
</dbReference>
<gene>
    <name evidence="1" type="ORF">DCAR_0933488</name>
</gene>